<feature type="transmembrane region" description="Helical" evidence="6">
    <location>
        <begin position="221"/>
        <end position="241"/>
    </location>
</feature>
<protein>
    <submittedName>
        <fullName evidence="7">Uncharacterized protein</fullName>
    </submittedName>
</protein>
<evidence type="ECO:0000256" key="3">
    <source>
        <dbReference type="ARBA" id="ARBA00022692"/>
    </source>
</evidence>
<name>A0AA88XTE8_PINIB</name>
<evidence type="ECO:0000256" key="5">
    <source>
        <dbReference type="ARBA" id="ARBA00023136"/>
    </source>
</evidence>
<keyword evidence="4 6" id="KW-1133">Transmembrane helix</keyword>
<keyword evidence="8" id="KW-1185">Reference proteome</keyword>
<dbReference type="EMBL" id="VSWD01000010">
    <property type="protein sequence ID" value="KAK3091328.1"/>
    <property type="molecule type" value="Genomic_DNA"/>
</dbReference>
<organism evidence="7 8">
    <name type="scientific">Pinctada imbricata</name>
    <name type="common">Atlantic pearl-oyster</name>
    <name type="synonym">Pinctada martensii</name>
    <dbReference type="NCBI Taxonomy" id="66713"/>
    <lineage>
        <taxon>Eukaryota</taxon>
        <taxon>Metazoa</taxon>
        <taxon>Spiralia</taxon>
        <taxon>Lophotrochozoa</taxon>
        <taxon>Mollusca</taxon>
        <taxon>Bivalvia</taxon>
        <taxon>Autobranchia</taxon>
        <taxon>Pteriomorphia</taxon>
        <taxon>Pterioida</taxon>
        <taxon>Pterioidea</taxon>
        <taxon>Pteriidae</taxon>
        <taxon>Pinctada</taxon>
    </lineage>
</organism>
<comment type="similarity">
    <text evidence="2">Belongs to the CTL (choline transporter-like) family.</text>
</comment>
<keyword evidence="3 6" id="KW-0812">Transmembrane</keyword>
<dbReference type="AlphaFoldDB" id="A0AA88XTE8"/>
<evidence type="ECO:0000256" key="1">
    <source>
        <dbReference type="ARBA" id="ARBA00004141"/>
    </source>
</evidence>
<comment type="subcellular location">
    <subcellularLocation>
        <location evidence="1">Membrane</location>
        <topology evidence="1">Multi-pass membrane protein</topology>
    </subcellularLocation>
</comment>
<feature type="transmembrane region" description="Helical" evidence="6">
    <location>
        <begin position="197"/>
        <end position="215"/>
    </location>
</feature>
<comment type="caution">
    <text evidence="7">The sequence shown here is derived from an EMBL/GenBank/DDBJ whole genome shotgun (WGS) entry which is preliminary data.</text>
</comment>
<proteinExistence type="inferred from homology"/>
<evidence type="ECO:0000313" key="7">
    <source>
        <dbReference type="EMBL" id="KAK3091328.1"/>
    </source>
</evidence>
<dbReference type="PANTHER" id="PTHR12385">
    <property type="entry name" value="CHOLINE TRANSPORTER-LIKE (SLC FAMILY 44)"/>
    <property type="match status" value="1"/>
</dbReference>
<reference evidence="7" key="1">
    <citation type="submission" date="2019-08" db="EMBL/GenBank/DDBJ databases">
        <title>The improved chromosome-level genome for the pearl oyster Pinctada fucata martensii using PacBio sequencing and Hi-C.</title>
        <authorList>
            <person name="Zheng Z."/>
        </authorList>
    </citation>
    <scope>NUCLEOTIDE SEQUENCE</scope>
    <source>
        <strain evidence="7">ZZ-2019</strain>
        <tissue evidence="7">Adductor muscle</tissue>
    </source>
</reference>
<keyword evidence="5 6" id="KW-0472">Membrane</keyword>
<evidence type="ECO:0000256" key="6">
    <source>
        <dbReference type="SAM" id="Phobius"/>
    </source>
</evidence>
<dbReference type="GO" id="GO:0022857">
    <property type="term" value="F:transmembrane transporter activity"/>
    <property type="evidence" value="ECO:0007669"/>
    <property type="project" value="InterPro"/>
</dbReference>
<evidence type="ECO:0000313" key="8">
    <source>
        <dbReference type="Proteomes" id="UP001186944"/>
    </source>
</evidence>
<evidence type="ECO:0000256" key="2">
    <source>
        <dbReference type="ARBA" id="ARBA00007168"/>
    </source>
</evidence>
<accession>A0AA88XTE8</accession>
<dbReference type="InterPro" id="IPR007603">
    <property type="entry name" value="Choline_transptr-like"/>
</dbReference>
<evidence type="ECO:0000256" key="4">
    <source>
        <dbReference type="ARBA" id="ARBA00022989"/>
    </source>
</evidence>
<sequence>MVCCGTGLTNAVAPVKGYSAYLGLWLGDPHRLVYGVDSWGNVCGRKSNKQYNNVPLSGRDLSNEINLFYFDKDIFVDYKPGSFIHPSKTAVCVKSCPSTVISTSEALRNFSSTSGSKLCRYDVSLNQYTGGSSDALGECPPLPIEEQYIINTYRCLPKSLSSPLELLTGAIDSLFNKIDENFSKKCLSDLESTWKEICYLSALAVGVSLVIVILLRFIAAIVIWLMVAVLAVGSVAATVVCW</sequence>
<dbReference type="GO" id="GO:0016020">
    <property type="term" value="C:membrane"/>
    <property type="evidence" value="ECO:0007669"/>
    <property type="project" value="UniProtKB-SubCell"/>
</dbReference>
<dbReference type="Proteomes" id="UP001186944">
    <property type="component" value="Unassembled WGS sequence"/>
</dbReference>
<dbReference type="PANTHER" id="PTHR12385:SF96">
    <property type="entry name" value="CHOLINE TRANSPORTER-LIKE PROTEIN"/>
    <property type="match status" value="1"/>
</dbReference>
<gene>
    <name evidence="7" type="ORF">FSP39_018977</name>
</gene>